<dbReference type="InterPro" id="IPR052337">
    <property type="entry name" value="SAT4-like"/>
</dbReference>
<evidence type="ECO:0000256" key="6">
    <source>
        <dbReference type="SAM" id="Phobius"/>
    </source>
</evidence>
<evidence type="ECO:0000256" key="2">
    <source>
        <dbReference type="ARBA" id="ARBA00022692"/>
    </source>
</evidence>
<evidence type="ECO:0000259" key="7">
    <source>
        <dbReference type="Pfam" id="PF20684"/>
    </source>
</evidence>
<keyword evidence="4 6" id="KW-0472">Membrane</keyword>
<feature type="domain" description="Rhodopsin" evidence="7">
    <location>
        <begin position="2"/>
        <end position="84"/>
    </location>
</feature>
<protein>
    <recommendedName>
        <fullName evidence="7">Rhodopsin domain-containing protein</fullName>
    </recommendedName>
</protein>
<sequence>MAYITSTCLVKLSIGLFLLRFTIERKYTWTLYGFLTVMISYTIFLLFFALFQCKPVSGFWSSQGTCNRSGTVKVTYAHSVIVKDQLPGISASIATLARFAYVHQLIDPKNLLFDTGLIITSHLEIGIALTASSAATLRPLLVRMKQ</sequence>
<evidence type="ECO:0000256" key="3">
    <source>
        <dbReference type="ARBA" id="ARBA00022989"/>
    </source>
</evidence>
<dbReference type="PANTHER" id="PTHR33048:SF96">
    <property type="entry name" value="INTEGRAL MEMBRANE PROTEIN"/>
    <property type="match status" value="1"/>
</dbReference>
<proteinExistence type="inferred from homology"/>
<dbReference type="AlphaFoldDB" id="A0AAD4CK72"/>
<evidence type="ECO:0000313" key="8">
    <source>
        <dbReference type="EMBL" id="KAF9887268.1"/>
    </source>
</evidence>
<dbReference type="PANTHER" id="PTHR33048">
    <property type="entry name" value="PTH11-LIKE INTEGRAL MEMBRANE PROTEIN (AFU_ORTHOLOGUE AFUA_5G11245)"/>
    <property type="match status" value="1"/>
</dbReference>
<comment type="subcellular location">
    <subcellularLocation>
        <location evidence="1">Membrane</location>
        <topology evidence="1">Multi-pass membrane protein</topology>
    </subcellularLocation>
</comment>
<reference evidence="8" key="2">
    <citation type="submission" date="2020-02" db="EMBL/GenBank/DDBJ databases">
        <authorList>
            <person name="Gilchrist C.L.M."/>
            <person name="Chooi Y.-H."/>
        </authorList>
    </citation>
    <scope>NUCLEOTIDE SEQUENCE</scope>
    <source>
        <strain evidence="8">MST-FP2251</strain>
    </source>
</reference>
<dbReference type="EMBL" id="VCAU01000064">
    <property type="protein sequence ID" value="KAF9887268.1"/>
    <property type="molecule type" value="Genomic_DNA"/>
</dbReference>
<evidence type="ECO:0000256" key="4">
    <source>
        <dbReference type="ARBA" id="ARBA00023136"/>
    </source>
</evidence>
<dbReference type="Proteomes" id="UP001194746">
    <property type="component" value="Unassembled WGS sequence"/>
</dbReference>
<accession>A0AAD4CK72</accession>
<evidence type="ECO:0000256" key="5">
    <source>
        <dbReference type="ARBA" id="ARBA00038359"/>
    </source>
</evidence>
<comment type="similarity">
    <text evidence="5">Belongs to the SAT4 family.</text>
</comment>
<keyword evidence="2 6" id="KW-0812">Transmembrane</keyword>
<comment type="caution">
    <text evidence="8">The sequence shown here is derived from an EMBL/GenBank/DDBJ whole genome shotgun (WGS) entry which is preliminary data.</text>
</comment>
<keyword evidence="3 6" id="KW-1133">Transmembrane helix</keyword>
<dbReference type="GO" id="GO:0016020">
    <property type="term" value="C:membrane"/>
    <property type="evidence" value="ECO:0007669"/>
    <property type="project" value="UniProtKB-SubCell"/>
</dbReference>
<gene>
    <name evidence="8" type="ORF">FE257_010396</name>
</gene>
<dbReference type="InterPro" id="IPR049326">
    <property type="entry name" value="Rhodopsin_dom_fungi"/>
</dbReference>
<evidence type="ECO:0000256" key="1">
    <source>
        <dbReference type="ARBA" id="ARBA00004141"/>
    </source>
</evidence>
<reference evidence="8" key="1">
    <citation type="journal article" date="2019" name="Beilstein J. Org. Chem.">
        <title>Nanangenines: drimane sesquiterpenoids as the dominant metabolite cohort of a novel Australian fungus, Aspergillus nanangensis.</title>
        <authorList>
            <person name="Lacey H.J."/>
            <person name="Gilchrist C.L.M."/>
            <person name="Crombie A."/>
            <person name="Kalaitzis J.A."/>
            <person name="Vuong D."/>
            <person name="Rutledge P.J."/>
            <person name="Turner P."/>
            <person name="Pitt J.I."/>
            <person name="Lacey E."/>
            <person name="Chooi Y.H."/>
            <person name="Piggott A.M."/>
        </authorList>
    </citation>
    <scope>NUCLEOTIDE SEQUENCE</scope>
    <source>
        <strain evidence="8">MST-FP2251</strain>
    </source>
</reference>
<name>A0AAD4CK72_ASPNN</name>
<keyword evidence="9" id="KW-1185">Reference proteome</keyword>
<organism evidence="8 9">
    <name type="scientific">Aspergillus nanangensis</name>
    <dbReference type="NCBI Taxonomy" id="2582783"/>
    <lineage>
        <taxon>Eukaryota</taxon>
        <taxon>Fungi</taxon>
        <taxon>Dikarya</taxon>
        <taxon>Ascomycota</taxon>
        <taxon>Pezizomycotina</taxon>
        <taxon>Eurotiomycetes</taxon>
        <taxon>Eurotiomycetidae</taxon>
        <taxon>Eurotiales</taxon>
        <taxon>Aspergillaceae</taxon>
        <taxon>Aspergillus</taxon>
        <taxon>Aspergillus subgen. Circumdati</taxon>
    </lineage>
</organism>
<dbReference type="Pfam" id="PF20684">
    <property type="entry name" value="Fung_rhodopsin"/>
    <property type="match status" value="1"/>
</dbReference>
<evidence type="ECO:0000313" key="9">
    <source>
        <dbReference type="Proteomes" id="UP001194746"/>
    </source>
</evidence>
<feature type="transmembrane region" description="Helical" evidence="6">
    <location>
        <begin position="29"/>
        <end position="51"/>
    </location>
</feature>